<dbReference type="EC" id="2.2.1.2" evidence="5 11"/>
<name>A0ABV4R046_9ACTN</name>
<dbReference type="NCBIfam" id="NF002881">
    <property type="entry name" value="PRK03343.1"/>
    <property type="match status" value="1"/>
</dbReference>
<dbReference type="Gene3D" id="3.20.20.70">
    <property type="entry name" value="Aldolase class I"/>
    <property type="match status" value="1"/>
</dbReference>
<comment type="similarity">
    <text evidence="4 11">Belongs to the transaldolase family. Type 2 subfamily.</text>
</comment>
<evidence type="ECO:0000256" key="10">
    <source>
        <dbReference type="ARBA" id="ARBA00048810"/>
    </source>
</evidence>
<dbReference type="InterPro" id="IPR001585">
    <property type="entry name" value="TAL/FSA"/>
</dbReference>
<evidence type="ECO:0000256" key="8">
    <source>
        <dbReference type="ARBA" id="ARBA00023126"/>
    </source>
</evidence>
<dbReference type="Proteomes" id="UP001569904">
    <property type="component" value="Unassembled WGS sequence"/>
</dbReference>
<sequence>MSDILKRLSDEGVSIWLDDISRDRLRTGNLVELVRDKHVVGVTSNPTIFAKALSKGNAYDDQVRDLALLGVDVEEASRAITTYDIRWGCDVLRPVYDRTDGMDGRVSIEVDPRLATDTAKTVAEARMLWWLVDRPNLFIKIPATREGLPAITETLAQGISVNVTLIFSLERYGDVVDAFFAGLEKARENGHDLTKIASVASFFVSRVDTEIDKRLDKIGSDEAKGLRSKAGLANARLAYALYEERFATDRWKALKDAGARPQRPLWASTGVKDPNLADTLYVDELVAPGVVNTVPEATLEAEADHGQVRGDTVRGTYADARAHMAALKEVGVDYDDVVRVLEDEGVEKFAASWKGMLDSITGELESKKAGA</sequence>
<dbReference type="PROSITE" id="PS01054">
    <property type="entry name" value="TRANSALDOLASE_1"/>
    <property type="match status" value="1"/>
</dbReference>
<keyword evidence="9 11" id="KW-0704">Schiff base</keyword>
<evidence type="ECO:0000256" key="7">
    <source>
        <dbReference type="ARBA" id="ARBA00022679"/>
    </source>
</evidence>
<evidence type="ECO:0000256" key="4">
    <source>
        <dbReference type="ARBA" id="ARBA00008426"/>
    </source>
</evidence>
<gene>
    <name evidence="11 12" type="primary">tal</name>
    <name evidence="12" type="ORF">SM436_17690</name>
</gene>
<comment type="caution">
    <text evidence="12">The sequence shown here is derived from an EMBL/GenBank/DDBJ whole genome shotgun (WGS) entry which is preliminary data.</text>
</comment>
<evidence type="ECO:0000256" key="9">
    <source>
        <dbReference type="ARBA" id="ARBA00023270"/>
    </source>
</evidence>
<comment type="function">
    <text evidence="1 11">Transaldolase is important for the balance of metabolites in the pentose-phosphate pathway.</text>
</comment>
<dbReference type="Pfam" id="PF00923">
    <property type="entry name" value="TAL_FSA"/>
    <property type="match status" value="1"/>
</dbReference>
<organism evidence="12 13">
    <name type="scientific">Actinomadura chokoriensis</name>
    <dbReference type="NCBI Taxonomy" id="454156"/>
    <lineage>
        <taxon>Bacteria</taxon>
        <taxon>Bacillati</taxon>
        <taxon>Actinomycetota</taxon>
        <taxon>Actinomycetes</taxon>
        <taxon>Streptosporangiales</taxon>
        <taxon>Thermomonosporaceae</taxon>
        <taxon>Actinomadura</taxon>
    </lineage>
</organism>
<comment type="subcellular location">
    <subcellularLocation>
        <location evidence="2 11">Cytoplasm</location>
    </subcellularLocation>
</comment>
<accession>A0ABV4R046</accession>
<dbReference type="InterPro" id="IPR018225">
    <property type="entry name" value="Transaldolase_AS"/>
</dbReference>
<evidence type="ECO:0000256" key="11">
    <source>
        <dbReference type="HAMAP-Rule" id="MF_00493"/>
    </source>
</evidence>
<evidence type="ECO:0000256" key="5">
    <source>
        <dbReference type="ARBA" id="ARBA00013151"/>
    </source>
</evidence>
<evidence type="ECO:0000256" key="2">
    <source>
        <dbReference type="ARBA" id="ARBA00004496"/>
    </source>
</evidence>
<dbReference type="SUPFAM" id="SSF51569">
    <property type="entry name" value="Aldolase"/>
    <property type="match status" value="1"/>
</dbReference>
<comment type="catalytic activity">
    <reaction evidence="10 11">
        <text>D-sedoheptulose 7-phosphate + D-glyceraldehyde 3-phosphate = D-erythrose 4-phosphate + beta-D-fructose 6-phosphate</text>
        <dbReference type="Rhea" id="RHEA:17053"/>
        <dbReference type="ChEBI" id="CHEBI:16897"/>
        <dbReference type="ChEBI" id="CHEBI:57483"/>
        <dbReference type="ChEBI" id="CHEBI:57634"/>
        <dbReference type="ChEBI" id="CHEBI:59776"/>
        <dbReference type="EC" id="2.2.1.2"/>
    </reaction>
</comment>
<dbReference type="PANTHER" id="PTHR10683:SF31">
    <property type="entry name" value="TRANSALDOLASE"/>
    <property type="match status" value="1"/>
</dbReference>
<keyword evidence="6 11" id="KW-0963">Cytoplasm</keyword>
<keyword evidence="7 11" id="KW-0808">Transferase</keyword>
<proteinExistence type="inferred from homology"/>
<dbReference type="HAMAP" id="MF_00493">
    <property type="entry name" value="Transaldolase_2"/>
    <property type="match status" value="1"/>
</dbReference>
<evidence type="ECO:0000256" key="6">
    <source>
        <dbReference type="ARBA" id="ARBA00022490"/>
    </source>
</evidence>
<dbReference type="CDD" id="cd00955">
    <property type="entry name" value="Transaldolase_like"/>
    <property type="match status" value="1"/>
</dbReference>
<feature type="active site" description="Schiff-base intermediate with substrate" evidence="11">
    <location>
        <position position="140"/>
    </location>
</feature>
<dbReference type="RefSeq" id="WP_371942240.1">
    <property type="nucleotide sequence ID" value="NZ_JAXCEH010000010.1"/>
</dbReference>
<evidence type="ECO:0000256" key="1">
    <source>
        <dbReference type="ARBA" id="ARBA00003518"/>
    </source>
</evidence>
<dbReference type="NCBIfam" id="TIGR00876">
    <property type="entry name" value="tal_mycobact"/>
    <property type="match status" value="1"/>
</dbReference>
<evidence type="ECO:0000313" key="12">
    <source>
        <dbReference type="EMBL" id="MFA1555525.1"/>
    </source>
</evidence>
<protein>
    <recommendedName>
        <fullName evidence="5 11">Transaldolase</fullName>
        <ecNumber evidence="5 11">2.2.1.2</ecNumber>
    </recommendedName>
</protein>
<evidence type="ECO:0000256" key="3">
    <source>
        <dbReference type="ARBA" id="ARBA00004857"/>
    </source>
</evidence>
<reference evidence="12 13" key="1">
    <citation type="submission" date="2023-11" db="EMBL/GenBank/DDBJ databases">
        <title>Actinomadura monticuli sp. nov., isolated from volcanic ash.</title>
        <authorList>
            <person name="Lee S.D."/>
            <person name="Yang H."/>
            <person name="Kim I.S."/>
        </authorList>
    </citation>
    <scope>NUCLEOTIDE SEQUENCE [LARGE SCALE GENOMIC DNA]</scope>
    <source>
        <strain evidence="12 13">DSM 45346</strain>
    </source>
</reference>
<dbReference type="EMBL" id="JAXCEH010000010">
    <property type="protein sequence ID" value="MFA1555525.1"/>
    <property type="molecule type" value="Genomic_DNA"/>
</dbReference>
<keyword evidence="8 11" id="KW-0570">Pentose shunt</keyword>
<dbReference type="InterPro" id="IPR013785">
    <property type="entry name" value="Aldolase_TIM"/>
</dbReference>
<dbReference type="GO" id="GO:0004801">
    <property type="term" value="F:transaldolase activity"/>
    <property type="evidence" value="ECO:0007669"/>
    <property type="project" value="UniProtKB-EC"/>
</dbReference>
<dbReference type="PANTHER" id="PTHR10683">
    <property type="entry name" value="TRANSALDOLASE"/>
    <property type="match status" value="1"/>
</dbReference>
<dbReference type="PIRSF" id="PIRSF036915">
    <property type="entry name" value="Trnald_Bac_Plnt"/>
    <property type="match status" value="1"/>
</dbReference>
<comment type="pathway">
    <text evidence="3 11">Carbohydrate degradation; pentose phosphate pathway; D-glyceraldehyde 3-phosphate and beta-D-fructose 6-phosphate from D-ribose 5-phosphate and D-xylulose 5-phosphate (non-oxidative stage): step 2/3.</text>
</comment>
<keyword evidence="13" id="KW-1185">Reference proteome</keyword>
<evidence type="ECO:0000313" key="13">
    <source>
        <dbReference type="Proteomes" id="UP001569904"/>
    </source>
</evidence>
<dbReference type="InterPro" id="IPR004732">
    <property type="entry name" value="Transaldolase_2"/>
</dbReference>